<dbReference type="RefSeq" id="WP_151091380.1">
    <property type="nucleotide sequence ID" value="NZ_JBLZNM010000012.1"/>
</dbReference>
<accession>A0A5N1K4Q0</accession>
<gene>
    <name evidence="2" type="ORF">F3W84_02685</name>
</gene>
<dbReference type="AlphaFoldDB" id="A0A5N1K4Q0"/>
<name>A0A5N1K4Q0_9HYPH</name>
<keyword evidence="2" id="KW-0808">Transferase</keyword>
<feature type="domain" description="N-acetyltransferase" evidence="1">
    <location>
        <begin position="8"/>
        <end position="159"/>
    </location>
</feature>
<keyword evidence="3" id="KW-1185">Reference proteome</keyword>
<dbReference type="Proteomes" id="UP000327108">
    <property type="component" value="Unassembled WGS sequence"/>
</dbReference>
<proteinExistence type="predicted"/>
<protein>
    <submittedName>
        <fullName evidence="2">GNAT family N-acetyltransferase</fullName>
    </submittedName>
</protein>
<evidence type="ECO:0000259" key="1">
    <source>
        <dbReference type="PROSITE" id="PS51186"/>
    </source>
</evidence>
<dbReference type="InterPro" id="IPR016181">
    <property type="entry name" value="Acyl_CoA_acyltransferase"/>
</dbReference>
<dbReference type="Pfam" id="PF00583">
    <property type="entry name" value="Acetyltransf_1"/>
    <property type="match status" value="1"/>
</dbReference>
<dbReference type="PROSITE" id="PS51186">
    <property type="entry name" value="GNAT"/>
    <property type="match status" value="1"/>
</dbReference>
<comment type="caution">
    <text evidence="2">The sequence shown here is derived from an EMBL/GenBank/DDBJ whole genome shotgun (WGS) entry which is preliminary data.</text>
</comment>
<dbReference type="EMBL" id="VYXQ01000002">
    <property type="protein sequence ID" value="KAA9370559.1"/>
    <property type="molecule type" value="Genomic_DNA"/>
</dbReference>
<dbReference type="PANTHER" id="PTHR43328:SF1">
    <property type="entry name" value="N-ACETYLTRANSFERASE DOMAIN-CONTAINING PROTEIN"/>
    <property type="match status" value="1"/>
</dbReference>
<dbReference type="CDD" id="cd04301">
    <property type="entry name" value="NAT_SF"/>
    <property type="match status" value="1"/>
</dbReference>
<sequence length="168" mass="19092">MISVPDSLTYRAPNVEDAEEICAMTNMPKFRAGTLRLPFARIESVRQYLAHLDDNAMFDVLAVLNHKIVGRVGIRRAKGRRIHCGTLIIGVHDDYHGQGIGTGLMREIIDVADNWLNLHRLDLTVFADNLHAIQLYENFGFEREGVLRSDAFRDGQFVDCILMGRLHF</sequence>
<dbReference type="GO" id="GO:0016747">
    <property type="term" value="F:acyltransferase activity, transferring groups other than amino-acyl groups"/>
    <property type="evidence" value="ECO:0007669"/>
    <property type="project" value="InterPro"/>
</dbReference>
<evidence type="ECO:0000313" key="3">
    <source>
        <dbReference type="Proteomes" id="UP000327108"/>
    </source>
</evidence>
<organism evidence="2 3">
    <name type="scientific">Ochrobactrum quorumnocens</name>
    <dbReference type="NCBI Taxonomy" id="271865"/>
    <lineage>
        <taxon>Bacteria</taxon>
        <taxon>Pseudomonadati</taxon>
        <taxon>Pseudomonadota</taxon>
        <taxon>Alphaproteobacteria</taxon>
        <taxon>Hyphomicrobiales</taxon>
        <taxon>Brucellaceae</taxon>
        <taxon>Brucella/Ochrobactrum group</taxon>
        <taxon>Ochrobactrum</taxon>
    </lineage>
</organism>
<reference evidence="2 3" key="1">
    <citation type="submission" date="2019-09" db="EMBL/GenBank/DDBJ databases">
        <title>Biological control of the noxious weed angled onion (Allium triquetrum) thwarted by endophytic bacteria in Victoria, Australia.</title>
        <authorList>
            <person name="Tehranchian P."/>
            <person name="Adair R.J."/>
            <person name="Van T.H."/>
            <person name="Morrison P.D."/>
            <person name="Williams H."/>
            <person name="Lawrie A.C."/>
        </authorList>
    </citation>
    <scope>NUCLEOTIDE SEQUENCE [LARGE SCALE GENOMIC DNA]</scope>
    <source>
        <strain evidence="2 3">RPTAtOch1</strain>
    </source>
</reference>
<evidence type="ECO:0000313" key="2">
    <source>
        <dbReference type="EMBL" id="KAA9370559.1"/>
    </source>
</evidence>
<dbReference type="PANTHER" id="PTHR43328">
    <property type="entry name" value="ACETYLTRANSFERASE-RELATED"/>
    <property type="match status" value="1"/>
</dbReference>
<dbReference type="InterPro" id="IPR000182">
    <property type="entry name" value="GNAT_dom"/>
</dbReference>
<dbReference type="SUPFAM" id="SSF55729">
    <property type="entry name" value="Acyl-CoA N-acyltransferases (Nat)"/>
    <property type="match status" value="1"/>
</dbReference>
<dbReference type="Gene3D" id="3.40.630.30">
    <property type="match status" value="1"/>
</dbReference>